<evidence type="ECO:0000256" key="8">
    <source>
        <dbReference type="ARBA" id="ARBA00023306"/>
    </source>
</evidence>
<evidence type="ECO:0000256" key="2">
    <source>
        <dbReference type="ARBA" id="ARBA00004752"/>
    </source>
</evidence>
<evidence type="ECO:0000256" key="11">
    <source>
        <dbReference type="ARBA" id="ARBA00047527"/>
    </source>
</evidence>
<dbReference type="GO" id="GO:0071555">
    <property type="term" value="P:cell wall organization"/>
    <property type="evidence" value="ECO:0007669"/>
    <property type="project" value="UniProtKB-KW"/>
</dbReference>
<keyword evidence="7 12" id="KW-0573">Peptidoglycan synthesis</keyword>
<comment type="caution">
    <text evidence="12">Lacks conserved residue(s) required for the propagation of feature annotation.</text>
</comment>
<organism evidence="14 15">
    <name type="scientific">Dethiosulfatibacter aminovorans DSM 17477</name>
    <dbReference type="NCBI Taxonomy" id="1121476"/>
    <lineage>
        <taxon>Bacteria</taxon>
        <taxon>Bacillati</taxon>
        <taxon>Bacillota</taxon>
        <taxon>Tissierellia</taxon>
        <taxon>Dethiosulfatibacter</taxon>
    </lineage>
</organism>
<feature type="binding site" evidence="12">
    <location>
        <position position="327"/>
    </location>
    <ligand>
        <name>UDP-N-acetyl-alpha-D-glucosamine</name>
        <dbReference type="ChEBI" id="CHEBI:57705"/>
    </ligand>
</feature>
<feature type="modified residue" description="2-(S-cysteinyl)pyruvic acid O-phosphothioketal" evidence="12">
    <location>
        <position position="117"/>
    </location>
</feature>
<dbReference type="Pfam" id="PF00275">
    <property type="entry name" value="EPSP_synthase"/>
    <property type="match status" value="1"/>
</dbReference>
<dbReference type="NCBIfam" id="TIGR01072">
    <property type="entry name" value="murA"/>
    <property type="match status" value="1"/>
</dbReference>
<dbReference type="InterPro" id="IPR001986">
    <property type="entry name" value="Enolpyruvate_Tfrase_dom"/>
</dbReference>
<evidence type="ECO:0000256" key="5">
    <source>
        <dbReference type="ARBA" id="ARBA00022679"/>
    </source>
</evidence>
<evidence type="ECO:0000256" key="1">
    <source>
        <dbReference type="ARBA" id="ARBA00004496"/>
    </source>
</evidence>
<dbReference type="SUPFAM" id="SSF55205">
    <property type="entry name" value="EPT/RTPC-like"/>
    <property type="match status" value="1"/>
</dbReference>
<comment type="function">
    <text evidence="12">Cell wall formation. Adds enolpyruvyl to UDP-N-acetylglucosamine.</text>
</comment>
<comment type="similarity">
    <text evidence="10 12">Belongs to the EPSP synthase family. MurA subfamily.</text>
</comment>
<dbReference type="GO" id="GO:0051301">
    <property type="term" value="P:cell division"/>
    <property type="evidence" value="ECO:0007669"/>
    <property type="project" value="UniProtKB-KW"/>
</dbReference>
<dbReference type="GO" id="GO:0005737">
    <property type="term" value="C:cytoplasm"/>
    <property type="evidence" value="ECO:0007669"/>
    <property type="project" value="UniProtKB-SubCell"/>
</dbReference>
<keyword evidence="6 12" id="KW-0133">Cell shape</keyword>
<gene>
    <name evidence="12" type="primary">murA</name>
    <name evidence="14" type="ORF">SAMN02745751_02158</name>
</gene>
<comment type="pathway">
    <text evidence="2 12">Cell wall biogenesis; peptidoglycan biosynthesis.</text>
</comment>
<dbReference type="GO" id="GO:0009252">
    <property type="term" value="P:peptidoglycan biosynthetic process"/>
    <property type="evidence" value="ECO:0007669"/>
    <property type="project" value="UniProtKB-UniRule"/>
</dbReference>
<dbReference type="CDD" id="cd01555">
    <property type="entry name" value="UdpNAET"/>
    <property type="match status" value="1"/>
</dbReference>
<feature type="domain" description="Enolpyruvate transferase" evidence="13">
    <location>
        <begin position="7"/>
        <end position="405"/>
    </location>
</feature>
<dbReference type="Gene3D" id="3.65.10.10">
    <property type="entry name" value="Enolpyruvate transferase domain"/>
    <property type="match status" value="2"/>
</dbReference>
<proteinExistence type="inferred from homology"/>
<dbReference type="GO" id="GO:0008360">
    <property type="term" value="P:regulation of cell shape"/>
    <property type="evidence" value="ECO:0007669"/>
    <property type="project" value="UniProtKB-KW"/>
</dbReference>
<dbReference type="NCBIfam" id="NF009470">
    <property type="entry name" value="PRK12830.1"/>
    <property type="match status" value="1"/>
</dbReference>
<keyword evidence="8 12" id="KW-0131">Cell cycle</keyword>
<keyword evidence="9 12" id="KW-0961">Cell wall biogenesis/degradation</keyword>
<dbReference type="EC" id="2.5.1.7" evidence="12"/>
<evidence type="ECO:0000256" key="12">
    <source>
        <dbReference type="HAMAP-Rule" id="MF_00111"/>
    </source>
</evidence>
<feature type="binding site" evidence="12">
    <location>
        <begin position="122"/>
        <end position="126"/>
    </location>
    <ligand>
        <name>UDP-N-acetyl-alpha-D-glucosamine</name>
        <dbReference type="ChEBI" id="CHEBI:57705"/>
    </ligand>
</feature>
<dbReference type="HAMAP" id="MF_00111">
    <property type="entry name" value="MurA"/>
    <property type="match status" value="1"/>
</dbReference>
<dbReference type="InterPro" id="IPR005750">
    <property type="entry name" value="UDP_GlcNAc_COvinyl_MurA"/>
</dbReference>
<dbReference type="FunFam" id="3.65.10.10:FF:000001">
    <property type="entry name" value="UDP-N-acetylglucosamine 1-carboxyvinyltransferase"/>
    <property type="match status" value="1"/>
</dbReference>
<evidence type="ECO:0000256" key="7">
    <source>
        <dbReference type="ARBA" id="ARBA00022984"/>
    </source>
</evidence>
<dbReference type="GO" id="GO:0008760">
    <property type="term" value="F:UDP-N-acetylglucosamine 1-carboxyvinyltransferase activity"/>
    <property type="evidence" value="ECO:0007669"/>
    <property type="project" value="UniProtKB-UniRule"/>
</dbReference>
<evidence type="ECO:0000313" key="14">
    <source>
        <dbReference type="EMBL" id="SHJ27882.1"/>
    </source>
</evidence>
<sequence length="420" mass="45437">MAKLIIEGGNRLQGKVNISGFKNAALAIIPAAILTGSSCTIENLPVIQDVLVYRDILKKLGADVEVTDDGIMNVDTSKITECNLPNGLTKKLRASYYLLGAGLGRFKEVVISYPGGCDIGVRPIDQHIKGLEALGAKFSIEDNLLKVKAEKLVGNKIYLDVVSVGATINIMMAAIFAEGKTVIENAAKEPHVVDTANFLNAMGAHIRGAGTDVIRITGVEELHGGTYSVIPDQVEAGTYMIAAAVTKGDLIINNIIPKHLEPITAKLKEMGMGIEEYGDSFRVHYENELVPVNIKTLPYPGFPTDLQQPMTVLLSLVDGDSIVIESIFENRFKYIDELVKMGANIKVDGRKAVIKGVESLNSADVWATDLRAGAALIVACLAADGVSTVHDIYHVDRGYEFIENKFMNLGAKIRRVEDEE</sequence>
<evidence type="ECO:0000256" key="6">
    <source>
        <dbReference type="ARBA" id="ARBA00022960"/>
    </source>
</evidence>
<keyword evidence="3 12" id="KW-0963">Cytoplasm</keyword>
<feature type="active site" description="Proton donor" evidence="12">
    <location>
        <position position="117"/>
    </location>
</feature>
<dbReference type="NCBIfam" id="NF006873">
    <property type="entry name" value="PRK09369.1"/>
    <property type="match status" value="1"/>
</dbReference>
<evidence type="ECO:0000256" key="4">
    <source>
        <dbReference type="ARBA" id="ARBA00022618"/>
    </source>
</evidence>
<dbReference type="Proteomes" id="UP000184052">
    <property type="component" value="Unassembled WGS sequence"/>
</dbReference>
<dbReference type="InterPro" id="IPR036968">
    <property type="entry name" value="Enolpyruvate_Tfrase_sf"/>
</dbReference>
<evidence type="ECO:0000256" key="9">
    <source>
        <dbReference type="ARBA" id="ARBA00023316"/>
    </source>
</evidence>
<evidence type="ECO:0000259" key="13">
    <source>
        <dbReference type="Pfam" id="PF00275"/>
    </source>
</evidence>
<evidence type="ECO:0000256" key="10">
    <source>
        <dbReference type="ARBA" id="ARBA00038367"/>
    </source>
</evidence>
<dbReference type="RefSeq" id="WP_073049592.1">
    <property type="nucleotide sequence ID" value="NZ_FQZL01000015.1"/>
</dbReference>
<evidence type="ECO:0000256" key="3">
    <source>
        <dbReference type="ARBA" id="ARBA00022490"/>
    </source>
</evidence>
<dbReference type="OrthoDB" id="9803760at2"/>
<keyword evidence="12" id="KW-0670">Pyruvate</keyword>
<dbReference type="AlphaFoldDB" id="A0A1M6I065"/>
<feature type="binding site" evidence="12">
    <location>
        <begin position="22"/>
        <end position="23"/>
    </location>
    <ligand>
        <name>phosphoenolpyruvate</name>
        <dbReference type="ChEBI" id="CHEBI:58702"/>
    </ligand>
</feature>
<dbReference type="PANTHER" id="PTHR43783:SF2">
    <property type="entry name" value="UDP-N-ACETYLGLUCOSAMINE 1-CARBOXYVINYLTRANSFERASE 2"/>
    <property type="match status" value="1"/>
</dbReference>
<comment type="subcellular location">
    <subcellularLocation>
        <location evidence="1 12">Cytoplasm</location>
    </subcellularLocation>
</comment>
<reference evidence="14 15" key="1">
    <citation type="submission" date="2016-11" db="EMBL/GenBank/DDBJ databases">
        <authorList>
            <person name="Jaros S."/>
            <person name="Januszkiewicz K."/>
            <person name="Wedrychowicz H."/>
        </authorList>
    </citation>
    <scope>NUCLEOTIDE SEQUENCE [LARGE SCALE GENOMIC DNA]</scope>
    <source>
        <strain evidence="14 15">DSM 17477</strain>
    </source>
</reference>
<dbReference type="InterPro" id="IPR050068">
    <property type="entry name" value="MurA_subfamily"/>
</dbReference>
<comment type="catalytic activity">
    <reaction evidence="11 12">
        <text>phosphoenolpyruvate + UDP-N-acetyl-alpha-D-glucosamine = UDP-N-acetyl-3-O-(1-carboxyvinyl)-alpha-D-glucosamine + phosphate</text>
        <dbReference type="Rhea" id="RHEA:18681"/>
        <dbReference type="ChEBI" id="CHEBI:43474"/>
        <dbReference type="ChEBI" id="CHEBI:57705"/>
        <dbReference type="ChEBI" id="CHEBI:58702"/>
        <dbReference type="ChEBI" id="CHEBI:68483"/>
        <dbReference type="EC" id="2.5.1.7"/>
    </reaction>
</comment>
<keyword evidence="15" id="KW-1185">Reference proteome</keyword>
<protein>
    <recommendedName>
        <fullName evidence="12">UDP-N-acetylglucosamine 1-carboxyvinyltransferase</fullName>
        <ecNumber evidence="12">2.5.1.7</ecNumber>
    </recommendedName>
    <alternativeName>
        <fullName evidence="12">Enoylpyruvate transferase</fullName>
    </alternativeName>
    <alternativeName>
        <fullName evidence="12">UDP-N-acetylglucosamine enolpyruvyl transferase</fullName>
        <shortName evidence="12">EPT</shortName>
    </alternativeName>
</protein>
<dbReference type="InterPro" id="IPR013792">
    <property type="entry name" value="RNA3'P_cycl/enolpyr_Trfase_a/b"/>
</dbReference>
<dbReference type="UniPathway" id="UPA00219"/>
<dbReference type="STRING" id="1121476.SAMN02745751_02158"/>
<dbReference type="EMBL" id="FQZL01000015">
    <property type="protein sequence ID" value="SHJ27882.1"/>
    <property type="molecule type" value="Genomic_DNA"/>
</dbReference>
<feature type="binding site" evidence="12">
    <location>
        <position position="305"/>
    </location>
    <ligand>
        <name>UDP-N-acetyl-alpha-D-glucosamine</name>
        <dbReference type="ChEBI" id="CHEBI:57705"/>
    </ligand>
</feature>
<evidence type="ECO:0000313" key="15">
    <source>
        <dbReference type="Proteomes" id="UP000184052"/>
    </source>
</evidence>
<dbReference type="PANTHER" id="PTHR43783">
    <property type="entry name" value="UDP-N-ACETYLGLUCOSAMINE 1-CARBOXYVINYLTRANSFERASE"/>
    <property type="match status" value="1"/>
</dbReference>
<keyword evidence="5 12" id="KW-0808">Transferase</keyword>
<accession>A0A1M6I065</accession>
<keyword evidence="4 12" id="KW-0132">Cell division</keyword>
<feature type="binding site" evidence="12">
    <location>
        <position position="93"/>
    </location>
    <ligand>
        <name>UDP-N-acetyl-alpha-D-glucosamine</name>
        <dbReference type="ChEBI" id="CHEBI:57705"/>
    </ligand>
</feature>
<dbReference type="GO" id="GO:0019277">
    <property type="term" value="P:UDP-N-acetylgalactosamine biosynthetic process"/>
    <property type="evidence" value="ECO:0007669"/>
    <property type="project" value="InterPro"/>
</dbReference>
<name>A0A1M6I065_9FIRM</name>